<evidence type="ECO:0000313" key="2">
    <source>
        <dbReference type="EMBL" id="CDF82426.1"/>
    </source>
</evidence>
<dbReference type="Pfam" id="PF11162">
    <property type="entry name" value="DUF2946"/>
    <property type="match status" value="1"/>
</dbReference>
<evidence type="ECO:0000313" key="3">
    <source>
        <dbReference type="Proteomes" id="UP000025241"/>
    </source>
</evidence>
<organism evidence="2 3">
    <name type="scientific">Pseudomonas knackmussii (strain DSM 6978 / CCUG 54928 / LMG 23759 / B13)</name>
    <dbReference type="NCBI Taxonomy" id="1301098"/>
    <lineage>
        <taxon>Bacteria</taxon>
        <taxon>Pseudomonadati</taxon>
        <taxon>Pseudomonadota</taxon>
        <taxon>Gammaproteobacteria</taxon>
        <taxon>Pseudomonadales</taxon>
        <taxon>Pseudomonadaceae</taxon>
        <taxon>Pseudomonas</taxon>
    </lineage>
</organism>
<sequence>MPQGHSAISELHLAIDRSKTPPGCDNQPKGPFVIDRKRHSHRSGMAIWLAFFAMLMIHLGPLVSQSMPMDHVMPAMAGMDEMACSDEARSGHHESVMPKPAAGFMEKCGYCGLLIHSPVLDAPQLFLPADLPGAAPAPQVVIEHPIPASPVFPGARSRAPPSMTA</sequence>
<dbReference type="PATRIC" id="fig|1301098.3.peg.1071"/>
<keyword evidence="3" id="KW-1185">Reference proteome</keyword>
<keyword evidence="1" id="KW-0812">Transmembrane</keyword>
<gene>
    <name evidence="2" type="ORF">PKB_1061</name>
</gene>
<name>A0A024HC07_PSEKB</name>
<dbReference type="KEGG" id="pkc:PKB_1061"/>
<reference evidence="2 3" key="2">
    <citation type="submission" date="2014-05" db="EMBL/GenBank/DDBJ databases">
        <title>Genome sequence of the 3-chlorobenzoate degrading bacterium Pseudomonas knackmussii B13 shows multiple evidence for horizontal gene transfer.</title>
        <authorList>
            <person name="Miyazaki R."/>
            <person name="Bertelli C."/>
            <person name="Falquet L."/>
            <person name="Robinson-Rechavi M."/>
            <person name="Gharib W."/>
            <person name="Roy S."/>
            <person name="Van der Meer J.R."/>
        </authorList>
    </citation>
    <scope>NUCLEOTIDE SEQUENCE [LARGE SCALE GENOMIC DNA]</scope>
    <source>
        <strain evidence="2 3">B13</strain>
    </source>
</reference>
<dbReference type="HOGENOM" id="CLU_123889_3_1_6"/>
<accession>A0A024HC07</accession>
<dbReference type="AlphaFoldDB" id="A0A024HC07"/>
<protein>
    <recommendedName>
        <fullName evidence="4">DUF2946 domain-containing protein</fullName>
    </recommendedName>
</protein>
<evidence type="ECO:0008006" key="4">
    <source>
        <dbReference type="Google" id="ProtNLM"/>
    </source>
</evidence>
<dbReference type="InterPro" id="IPR021333">
    <property type="entry name" value="DUF2946"/>
</dbReference>
<keyword evidence="1" id="KW-0472">Membrane</keyword>
<proteinExistence type="predicted"/>
<dbReference type="Proteomes" id="UP000025241">
    <property type="component" value="Chromosome I"/>
</dbReference>
<dbReference type="STRING" id="1301098.PKB_1061"/>
<reference evidence="2 3" key="1">
    <citation type="submission" date="2013-03" db="EMBL/GenBank/DDBJ databases">
        <authorList>
            <person name="Linke B."/>
        </authorList>
    </citation>
    <scope>NUCLEOTIDE SEQUENCE [LARGE SCALE GENOMIC DNA]</scope>
    <source>
        <strain evidence="2 3">B13</strain>
    </source>
</reference>
<feature type="transmembrane region" description="Helical" evidence="1">
    <location>
        <begin position="45"/>
        <end position="63"/>
    </location>
</feature>
<dbReference type="eggNOG" id="ENOG5033019">
    <property type="taxonomic scope" value="Bacteria"/>
</dbReference>
<dbReference type="EMBL" id="HG322950">
    <property type="protein sequence ID" value="CDF82426.1"/>
    <property type="molecule type" value="Genomic_DNA"/>
</dbReference>
<keyword evidence="1" id="KW-1133">Transmembrane helix</keyword>
<evidence type="ECO:0000256" key="1">
    <source>
        <dbReference type="SAM" id="Phobius"/>
    </source>
</evidence>